<evidence type="ECO:0000256" key="1">
    <source>
        <dbReference type="SAM" id="MobiDB-lite"/>
    </source>
</evidence>
<dbReference type="Proteomes" id="UP001596067">
    <property type="component" value="Unassembled WGS sequence"/>
</dbReference>
<name>A0ABW1EZ58_9ACTN</name>
<evidence type="ECO:0000313" key="3">
    <source>
        <dbReference type="EMBL" id="MFC5886341.1"/>
    </source>
</evidence>
<sequence>MRRTPTRLARRLTAPLFAGPVLAAALSLAGVAAATPAGHPVLALRPLPVPDTRYCAAVVGHVPGADGRSPLLGHGCSTDSRVHVPAGPEGGPESREADR</sequence>
<evidence type="ECO:0000256" key="2">
    <source>
        <dbReference type="SAM" id="SignalP"/>
    </source>
</evidence>
<feature type="region of interest" description="Disordered" evidence="1">
    <location>
        <begin position="64"/>
        <end position="99"/>
    </location>
</feature>
<keyword evidence="4" id="KW-1185">Reference proteome</keyword>
<protein>
    <recommendedName>
        <fullName evidence="5">Secreted protein</fullName>
    </recommendedName>
</protein>
<evidence type="ECO:0008006" key="5">
    <source>
        <dbReference type="Google" id="ProtNLM"/>
    </source>
</evidence>
<accession>A0ABW1EZ58</accession>
<dbReference type="RefSeq" id="WP_313761845.1">
    <property type="nucleotide sequence ID" value="NZ_BAAAVH010000101.1"/>
</dbReference>
<dbReference type="EMBL" id="JBHSOD010000016">
    <property type="protein sequence ID" value="MFC5886341.1"/>
    <property type="molecule type" value="Genomic_DNA"/>
</dbReference>
<organism evidence="3 4">
    <name type="scientific">Kitasatospora aburaviensis</name>
    <dbReference type="NCBI Taxonomy" id="67265"/>
    <lineage>
        <taxon>Bacteria</taxon>
        <taxon>Bacillati</taxon>
        <taxon>Actinomycetota</taxon>
        <taxon>Actinomycetes</taxon>
        <taxon>Kitasatosporales</taxon>
        <taxon>Streptomycetaceae</taxon>
        <taxon>Kitasatospora</taxon>
    </lineage>
</organism>
<gene>
    <name evidence="3" type="ORF">ACFP0N_15350</name>
</gene>
<reference evidence="4" key="1">
    <citation type="journal article" date="2019" name="Int. J. Syst. Evol. Microbiol.">
        <title>The Global Catalogue of Microorganisms (GCM) 10K type strain sequencing project: providing services to taxonomists for standard genome sequencing and annotation.</title>
        <authorList>
            <consortium name="The Broad Institute Genomics Platform"/>
            <consortium name="The Broad Institute Genome Sequencing Center for Infectious Disease"/>
            <person name="Wu L."/>
            <person name="Ma J."/>
        </authorList>
    </citation>
    <scope>NUCLEOTIDE SEQUENCE [LARGE SCALE GENOMIC DNA]</scope>
    <source>
        <strain evidence="4">CGMCC 4.1469</strain>
    </source>
</reference>
<evidence type="ECO:0000313" key="4">
    <source>
        <dbReference type="Proteomes" id="UP001596067"/>
    </source>
</evidence>
<feature type="signal peptide" evidence="2">
    <location>
        <begin position="1"/>
        <end position="23"/>
    </location>
</feature>
<feature type="chain" id="PRO_5046439337" description="Secreted protein" evidence="2">
    <location>
        <begin position="24"/>
        <end position="99"/>
    </location>
</feature>
<comment type="caution">
    <text evidence="3">The sequence shown here is derived from an EMBL/GenBank/DDBJ whole genome shotgun (WGS) entry which is preliminary data.</text>
</comment>
<proteinExistence type="predicted"/>
<keyword evidence="2" id="KW-0732">Signal</keyword>